<gene>
    <name evidence="1" type="ORF">CMV_025332</name>
</gene>
<organism evidence="1 2">
    <name type="scientific">Castanea mollissima</name>
    <name type="common">Chinese chestnut</name>
    <dbReference type="NCBI Taxonomy" id="60419"/>
    <lineage>
        <taxon>Eukaryota</taxon>
        <taxon>Viridiplantae</taxon>
        <taxon>Streptophyta</taxon>
        <taxon>Embryophyta</taxon>
        <taxon>Tracheophyta</taxon>
        <taxon>Spermatophyta</taxon>
        <taxon>Magnoliopsida</taxon>
        <taxon>eudicotyledons</taxon>
        <taxon>Gunneridae</taxon>
        <taxon>Pentapetalae</taxon>
        <taxon>rosids</taxon>
        <taxon>fabids</taxon>
        <taxon>Fagales</taxon>
        <taxon>Fagaceae</taxon>
        <taxon>Castanea</taxon>
    </lineage>
</organism>
<reference evidence="1" key="1">
    <citation type="submission" date="2020-03" db="EMBL/GenBank/DDBJ databases">
        <title>Castanea mollissima Vanexum genome sequencing.</title>
        <authorList>
            <person name="Staton M."/>
        </authorList>
    </citation>
    <scope>NUCLEOTIDE SEQUENCE</scope>
    <source>
        <tissue evidence="1">Leaf</tissue>
    </source>
</reference>
<accession>A0A8J4QCS2</accession>
<evidence type="ECO:0000313" key="1">
    <source>
        <dbReference type="EMBL" id="KAF3948697.1"/>
    </source>
</evidence>
<protein>
    <submittedName>
        <fullName evidence="1">Uncharacterized protein</fullName>
    </submittedName>
</protein>
<proteinExistence type="predicted"/>
<dbReference type="AlphaFoldDB" id="A0A8J4QCS2"/>
<keyword evidence="2" id="KW-1185">Reference proteome</keyword>
<evidence type="ECO:0000313" key="2">
    <source>
        <dbReference type="Proteomes" id="UP000737018"/>
    </source>
</evidence>
<comment type="caution">
    <text evidence="1">The sequence shown here is derived from an EMBL/GenBank/DDBJ whole genome shotgun (WGS) entry which is preliminary data.</text>
</comment>
<dbReference type="EMBL" id="JRKL02006603">
    <property type="protein sequence ID" value="KAF3948697.1"/>
    <property type="molecule type" value="Genomic_DNA"/>
</dbReference>
<feature type="non-terminal residue" evidence="1">
    <location>
        <position position="1"/>
    </location>
</feature>
<name>A0A8J4QCS2_9ROSI</name>
<dbReference type="Proteomes" id="UP000737018">
    <property type="component" value="Unassembled WGS sequence"/>
</dbReference>
<sequence length="89" mass="9624">IQNSLHLQLLLVQGNVETSSNSGDGWGNQGDSAMYNDNLVGNSKLATIVYSTPGISILNNGLVMISKIKMHSEFKWQYLAPCSSSSIVH</sequence>